<comment type="caution">
    <text evidence="1">The sequence shown here is derived from an EMBL/GenBank/DDBJ whole genome shotgun (WGS) entry which is preliminary data.</text>
</comment>
<gene>
    <name evidence="1" type="ORF">ACFOMG_03050</name>
</gene>
<accession>A0ABV7VQ41</accession>
<evidence type="ECO:0000313" key="1">
    <source>
        <dbReference type="EMBL" id="MFC3679088.1"/>
    </source>
</evidence>
<reference evidence="2" key="1">
    <citation type="journal article" date="2019" name="Int. J. Syst. Evol. Microbiol.">
        <title>The Global Catalogue of Microorganisms (GCM) 10K type strain sequencing project: providing services to taxonomists for standard genome sequencing and annotation.</title>
        <authorList>
            <consortium name="The Broad Institute Genomics Platform"/>
            <consortium name="The Broad Institute Genome Sequencing Center for Infectious Disease"/>
            <person name="Wu L."/>
            <person name="Ma J."/>
        </authorList>
    </citation>
    <scope>NUCLEOTIDE SEQUENCE [LARGE SCALE GENOMIC DNA]</scope>
    <source>
        <strain evidence="2">KCTC 42424</strain>
    </source>
</reference>
<dbReference type="Proteomes" id="UP001595722">
    <property type="component" value="Unassembled WGS sequence"/>
</dbReference>
<keyword evidence="2" id="KW-1185">Reference proteome</keyword>
<evidence type="ECO:0000313" key="2">
    <source>
        <dbReference type="Proteomes" id="UP001595722"/>
    </source>
</evidence>
<organism evidence="1 2">
    <name type="scientific">Bacterioplanoides pacificum</name>
    <dbReference type="NCBI Taxonomy" id="1171596"/>
    <lineage>
        <taxon>Bacteria</taxon>
        <taxon>Pseudomonadati</taxon>
        <taxon>Pseudomonadota</taxon>
        <taxon>Gammaproteobacteria</taxon>
        <taxon>Oceanospirillales</taxon>
        <taxon>Oceanospirillaceae</taxon>
        <taxon>Bacterioplanoides</taxon>
    </lineage>
</organism>
<sequence length="293" mass="34056">MAWLISKAEKNQNFPETLRQDFSDFKQARENGRDCIMPGRNMALAEHYGVESFYSMKLIDLMAYPFSSDFTNGSLDRADDYIFWAQHYPYSEIIAYVGDRYFWKFQIETRLAMDALVMSLACLALDSGDYVENIDDIMNMVIIPYLNKSKSEKSCRGHWFKQLRNKVCEKHSLGVSDFYGSIAIGDEDPDNVEKRYKRWMSGNNQATETKVGELLQQLQKEFEWDDRDVMAAANAYKFYCSVPLLNSSLNSSDLGILHSVPCGDVGFKVREEFNDDFSERFKFWMMSLSEQFK</sequence>
<proteinExistence type="predicted"/>
<dbReference type="RefSeq" id="WP_376864735.1">
    <property type="nucleotide sequence ID" value="NZ_JBHRYB010000001.1"/>
</dbReference>
<name>A0ABV7VQ41_9GAMM</name>
<protein>
    <submittedName>
        <fullName evidence="1">Uncharacterized protein</fullName>
    </submittedName>
</protein>
<dbReference type="EMBL" id="JBHRYB010000001">
    <property type="protein sequence ID" value="MFC3679088.1"/>
    <property type="molecule type" value="Genomic_DNA"/>
</dbReference>